<evidence type="ECO:0000259" key="2">
    <source>
        <dbReference type="Pfam" id="PF20152"/>
    </source>
</evidence>
<dbReference type="AlphaFoldDB" id="A0A1M2V5V2"/>
<feature type="transmembrane region" description="Helical" evidence="1">
    <location>
        <begin position="173"/>
        <end position="193"/>
    </location>
</feature>
<feature type="non-terminal residue" evidence="3">
    <location>
        <position position="257"/>
    </location>
</feature>
<reference evidence="3 4" key="1">
    <citation type="submission" date="2016-10" db="EMBL/GenBank/DDBJ databases">
        <title>Genome sequence of the basidiomycete white-rot fungus Trametes pubescens.</title>
        <authorList>
            <person name="Makela M.R."/>
            <person name="Granchi Z."/>
            <person name="Peng M."/>
            <person name="De Vries R.P."/>
            <person name="Grigoriev I."/>
            <person name="Riley R."/>
            <person name="Hilden K."/>
        </authorList>
    </citation>
    <scope>NUCLEOTIDE SEQUENCE [LARGE SCALE GENOMIC DNA]</scope>
    <source>
        <strain evidence="3 4">FBCC735</strain>
    </source>
</reference>
<comment type="caution">
    <text evidence="3">The sequence shown here is derived from an EMBL/GenBank/DDBJ whole genome shotgun (WGS) entry which is preliminary data.</text>
</comment>
<feature type="domain" description="DUF6534" evidence="2">
    <location>
        <begin position="141"/>
        <end position="256"/>
    </location>
</feature>
<accession>A0A1M2V5V2</accession>
<keyword evidence="1" id="KW-0812">Transmembrane</keyword>
<feature type="transmembrane region" description="Helical" evidence="1">
    <location>
        <begin position="238"/>
        <end position="256"/>
    </location>
</feature>
<dbReference type="STRING" id="154538.A0A1M2V5V2"/>
<dbReference type="Proteomes" id="UP000184267">
    <property type="component" value="Unassembled WGS sequence"/>
</dbReference>
<organism evidence="3 4">
    <name type="scientific">Trametes pubescens</name>
    <name type="common">White-rot fungus</name>
    <dbReference type="NCBI Taxonomy" id="154538"/>
    <lineage>
        <taxon>Eukaryota</taxon>
        <taxon>Fungi</taxon>
        <taxon>Dikarya</taxon>
        <taxon>Basidiomycota</taxon>
        <taxon>Agaricomycotina</taxon>
        <taxon>Agaricomycetes</taxon>
        <taxon>Polyporales</taxon>
        <taxon>Polyporaceae</taxon>
        <taxon>Trametes</taxon>
    </lineage>
</organism>
<evidence type="ECO:0000256" key="1">
    <source>
        <dbReference type="SAM" id="Phobius"/>
    </source>
</evidence>
<dbReference type="Pfam" id="PF20152">
    <property type="entry name" value="DUF6534"/>
    <property type="match status" value="1"/>
</dbReference>
<dbReference type="InterPro" id="IPR045339">
    <property type="entry name" value="DUF6534"/>
</dbReference>
<feature type="transmembrane region" description="Helical" evidence="1">
    <location>
        <begin position="50"/>
        <end position="67"/>
    </location>
</feature>
<protein>
    <recommendedName>
        <fullName evidence="2">DUF6534 domain-containing protein</fullName>
    </recommendedName>
</protein>
<sequence>MNLGAILVGCIIQAMFYGNMFSLAWRYYTVGRGGDPWWYNVSIGAAWSVNFYLLINSIVATLVRLLYVYRLGKLCQTPVISRGRPLVMILLGLSVMLCVVEMAASATISSRLYVTDTAMTGREGTYLRPIFYLLFATGWSADLILTGIMCIWLHSARTGFHRTDSAINNMIVYTLETGIYIMILHAIALYLTLYQGSFQGVFARHPSLGHNSASSAAESSLIETIGMVTFIIAPETQIFIAFYIQIGLLYLSSLLIS</sequence>
<dbReference type="OrthoDB" id="2801343at2759"/>
<keyword evidence="1" id="KW-1133">Transmembrane helix</keyword>
<feature type="transmembrane region" description="Helical" evidence="1">
    <location>
        <begin position="130"/>
        <end position="153"/>
    </location>
</feature>
<name>A0A1M2V5V2_TRAPU</name>
<gene>
    <name evidence="3" type="ORF">TRAPUB_6502</name>
</gene>
<evidence type="ECO:0000313" key="4">
    <source>
        <dbReference type="Proteomes" id="UP000184267"/>
    </source>
</evidence>
<dbReference type="EMBL" id="MNAD01001640">
    <property type="protein sequence ID" value="OJT02963.1"/>
    <property type="molecule type" value="Genomic_DNA"/>
</dbReference>
<feature type="transmembrane region" description="Helical" evidence="1">
    <location>
        <begin position="87"/>
        <end position="110"/>
    </location>
</feature>
<keyword evidence="1" id="KW-0472">Membrane</keyword>
<evidence type="ECO:0000313" key="3">
    <source>
        <dbReference type="EMBL" id="OJT02963.1"/>
    </source>
</evidence>
<keyword evidence="4" id="KW-1185">Reference proteome</keyword>
<proteinExistence type="predicted"/>